<evidence type="ECO:0000256" key="1">
    <source>
        <dbReference type="SAM" id="MobiDB-lite"/>
    </source>
</evidence>
<gene>
    <name evidence="2" type="ORF">LuPra_00761</name>
</gene>
<dbReference type="AlphaFoldDB" id="A0A143PHM7"/>
<organism evidence="2 3">
    <name type="scientific">Luteitalea pratensis</name>
    <dbReference type="NCBI Taxonomy" id="1855912"/>
    <lineage>
        <taxon>Bacteria</taxon>
        <taxon>Pseudomonadati</taxon>
        <taxon>Acidobacteriota</taxon>
        <taxon>Vicinamibacteria</taxon>
        <taxon>Vicinamibacterales</taxon>
        <taxon>Vicinamibacteraceae</taxon>
        <taxon>Luteitalea</taxon>
    </lineage>
</organism>
<dbReference type="KEGG" id="abac:LuPra_00761"/>
<dbReference type="SUPFAM" id="SSF51971">
    <property type="entry name" value="Nucleotide-binding domain"/>
    <property type="match status" value="1"/>
</dbReference>
<evidence type="ECO:0000313" key="3">
    <source>
        <dbReference type="Proteomes" id="UP000076079"/>
    </source>
</evidence>
<reference evidence="3" key="2">
    <citation type="submission" date="2016-04" db="EMBL/GenBank/DDBJ databases">
        <title>First Complete Genome Sequence of a Subdivision 6 Acidobacterium.</title>
        <authorList>
            <person name="Huang S."/>
            <person name="Vieira S."/>
            <person name="Bunk B."/>
            <person name="Riedel T."/>
            <person name="Sproeer C."/>
            <person name="Overmann J."/>
        </authorList>
    </citation>
    <scope>NUCLEOTIDE SEQUENCE [LARGE SCALE GENOMIC DNA]</scope>
    <source>
        <strain evidence="3">DSM 100886 HEG_-6_39</strain>
    </source>
</reference>
<dbReference type="Proteomes" id="UP000076079">
    <property type="component" value="Chromosome"/>
</dbReference>
<accession>A0A143PHM7</accession>
<evidence type="ECO:0000313" key="2">
    <source>
        <dbReference type="EMBL" id="AMY07588.1"/>
    </source>
</evidence>
<dbReference type="EMBL" id="CP015136">
    <property type="protein sequence ID" value="AMY07588.1"/>
    <property type="molecule type" value="Genomic_DNA"/>
</dbReference>
<sequence>MSPVADPLVSYARRFSRLLAPTSGPGGRPPRQPRRASRVPSPQSRIPVPGAQIPGRSRCKAPCSNLVLLRTACDNVTTENSAVEPLRSIRPRAVTPRTFRRRPGPAAEPAAPSRRSRLSLKALVVGCGPSRPSAACCLPRLGHDVVIRAARSPGTGCTSAFRLPPATRDARCRVREPVSAASALERRTTSRCFTAGKDILTRRDDCHRTDGRHAPRASVALSGYGFICSWNHRTRLLRPLSTSLMPLGSKDQTRAQAYHGLDDVYFQRRRSMPETISAGAFRN</sequence>
<reference evidence="2 3" key="1">
    <citation type="journal article" date="2016" name="Genome Announc.">
        <title>First Complete Genome Sequence of a Subdivision 6 Acidobacterium Strain.</title>
        <authorList>
            <person name="Huang S."/>
            <person name="Vieira S."/>
            <person name="Bunk B."/>
            <person name="Riedel T."/>
            <person name="Sproer C."/>
            <person name="Overmann J."/>
        </authorList>
    </citation>
    <scope>NUCLEOTIDE SEQUENCE [LARGE SCALE GENOMIC DNA]</scope>
    <source>
        <strain evidence="3">DSM 100886 HEG_-6_39</strain>
    </source>
</reference>
<feature type="region of interest" description="Disordered" evidence="1">
    <location>
        <begin position="17"/>
        <end position="54"/>
    </location>
</feature>
<proteinExistence type="predicted"/>
<protein>
    <submittedName>
        <fullName evidence="2">Uncharacterized protein</fullName>
    </submittedName>
</protein>
<keyword evidence="3" id="KW-1185">Reference proteome</keyword>
<name>A0A143PHM7_LUTPR</name>